<dbReference type="OrthoDB" id="5196645at2"/>
<dbReference type="EMBL" id="VIVQ01000001">
    <property type="protein sequence ID" value="TWE12821.1"/>
    <property type="molecule type" value="Genomic_DNA"/>
</dbReference>
<evidence type="ECO:0000313" key="5">
    <source>
        <dbReference type="Proteomes" id="UP000318297"/>
    </source>
</evidence>
<dbReference type="PANTHER" id="PTHR24094">
    <property type="entry name" value="SECRETED PROTEIN"/>
    <property type="match status" value="1"/>
</dbReference>
<keyword evidence="5" id="KW-1185">Reference proteome</keyword>
<feature type="region of interest" description="Disordered" evidence="1">
    <location>
        <begin position="26"/>
        <end position="49"/>
    </location>
</feature>
<evidence type="ECO:0000313" key="4">
    <source>
        <dbReference type="EMBL" id="TWE12821.1"/>
    </source>
</evidence>
<sequence length="249" mass="25978">MRSHQVAVTALTALAIAGTTAGCAGSAPSTAPRASATGGPSASGPAGIAPLAPAARQALAQLATLQVKGRAPMTGYSRAQFGPAWSDDVSVADGHNGCDTRNDILRRDLTAITVKPDTHNCVILTGVLLDPYTGERISFHRGRSTSSVIQIDHLVALGDAWQTGASYWNATKRRDFANDPRELLAVDGSQNAAKGDADAASWLPPNKAYRCTYVEKQIVVKAAYGLWVTAAEKSAMTTVLNMCGPSNSE</sequence>
<dbReference type="RefSeq" id="WP_145227101.1">
    <property type="nucleotide sequence ID" value="NZ_VIVQ01000001.1"/>
</dbReference>
<dbReference type="Proteomes" id="UP000318297">
    <property type="component" value="Unassembled WGS sequence"/>
</dbReference>
<protein>
    <submittedName>
        <fullName evidence="4">Uncharacterized protein DUF1524</fullName>
    </submittedName>
</protein>
<organism evidence="4 5">
    <name type="scientific">Rudaeicoccus suwonensis</name>
    <dbReference type="NCBI Taxonomy" id="657409"/>
    <lineage>
        <taxon>Bacteria</taxon>
        <taxon>Bacillati</taxon>
        <taxon>Actinomycetota</taxon>
        <taxon>Actinomycetes</taxon>
        <taxon>Micrococcales</taxon>
        <taxon>Dermacoccaceae</taxon>
        <taxon>Rudaeicoccus</taxon>
    </lineage>
</organism>
<reference evidence="4 5" key="1">
    <citation type="submission" date="2019-06" db="EMBL/GenBank/DDBJ databases">
        <title>Sequencing the genomes of 1000 actinobacteria strains.</title>
        <authorList>
            <person name="Klenk H.-P."/>
        </authorList>
    </citation>
    <scope>NUCLEOTIDE SEQUENCE [LARGE SCALE GENOMIC DNA]</scope>
    <source>
        <strain evidence="4 5">DSM 19560</strain>
    </source>
</reference>
<dbReference type="AlphaFoldDB" id="A0A561EB36"/>
<dbReference type="PANTHER" id="PTHR24094:SF15">
    <property type="entry name" value="AMP-DEPENDENT SYNTHETASE_LIGASE DOMAIN-CONTAINING PROTEIN-RELATED"/>
    <property type="match status" value="1"/>
</dbReference>
<evidence type="ECO:0000256" key="2">
    <source>
        <dbReference type="SAM" id="SignalP"/>
    </source>
</evidence>
<dbReference type="Pfam" id="PF07510">
    <property type="entry name" value="GmrSD_C"/>
    <property type="match status" value="1"/>
</dbReference>
<name>A0A561EB36_9MICO</name>
<feature type="chain" id="PRO_5039291848" evidence="2">
    <location>
        <begin position="25"/>
        <end position="249"/>
    </location>
</feature>
<proteinExistence type="predicted"/>
<accession>A0A561EB36</accession>
<gene>
    <name evidence="4" type="ORF">BKA23_1641</name>
</gene>
<keyword evidence="2" id="KW-0732">Signal</keyword>
<evidence type="ECO:0000259" key="3">
    <source>
        <dbReference type="Pfam" id="PF07510"/>
    </source>
</evidence>
<evidence type="ECO:0000256" key="1">
    <source>
        <dbReference type="SAM" id="MobiDB-lite"/>
    </source>
</evidence>
<dbReference type="PROSITE" id="PS51257">
    <property type="entry name" value="PROKAR_LIPOPROTEIN"/>
    <property type="match status" value="1"/>
</dbReference>
<feature type="domain" description="GmrSD restriction endonucleases C-terminal" evidence="3">
    <location>
        <begin position="99"/>
        <end position="238"/>
    </location>
</feature>
<comment type="caution">
    <text evidence="4">The sequence shown here is derived from an EMBL/GenBank/DDBJ whole genome shotgun (WGS) entry which is preliminary data.</text>
</comment>
<feature type="signal peptide" evidence="2">
    <location>
        <begin position="1"/>
        <end position="24"/>
    </location>
</feature>
<dbReference type="InterPro" id="IPR011089">
    <property type="entry name" value="GmrSD_C"/>
</dbReference>